<dbReference type="AlphaFoldDB" id="A0A0F9EH44"/>
<comment type="caution">
    <text evidence="1">The sequence shown here is derived from an EMBL/GenBank/DDBJ whole genome shotgun (WGS) entry which is preliminary data.</text>
</comment>
<name>A0A0F9EH44_9ZZZZ</name>
<accession>A0A0F9EH44</accession>
<dbReference type="EMBL" id="LAZR01034834">
    <property type="protein sequence ID" value="KKL41259.1"/>
    <property type="molecule type" value="Genomic_DNA"/>
</dbReference>
<organism evidence="1">
    <name type="scientific">marine sediment metagenome</name>
    <dbReference type="NCBI Taxonomy" id="412755"/>
    <lineage>
        <taxon>unclassified sequences</taxon>
        <taxon>metagenomes</taxon>
        <taxon>ecological metagenomes</taxon>
    </lineage>
</organism>
<sequence length="140" mass="15451">MGTGTYSRRVAEGVCVDCACSLSERAKTRRCPSCQEALNKQNRDLHAKDKLAAFAAYGGAFCSCCGEKEAAFLTLDHVNGDGGMDRVHIGGKRQARYGGKWYRRLRWQGYPTDPLLQVLCSNCNLGKHLKGVCPHKEVVR</sequence>
<evidence type="ECO:0000313" key="1">
    <source>
        <dbReference type="EMBL" id="KKL41259.1"/>
    </source>
</evidence>
<gene>
    <name evidence="1" type="ORF">LCGC14_2367760</name>
</gene>
<protein>
    <submittedName>
        <fullName evidence="1">Uncharacterized protein</fullName>
    </submittedName>
</protein>
<proteinExistence type="predicted"/>
<reference evidence="1" key="1">
    <citation type="journal article" date="2015" name="Nature">
        <title>Complex archaea that bridge the gap between prokaryotes and eukaryotes.</title>
        <authorList>
            <person name="Spang A."/>
            <person name="Saw J.H."/>
            <person name="Jorgensen S.L."/>
            <person name="Zaremba-Niedzwiedzka K."/>
            <person name="Martijn J."/>
            <person name="Lind A.E."/>
            <person name="van Eijk R."/>
            <person name="Schleper C."/>
            <person name="Guy L."/>
            <person name="Ettema T.J."/>
        </authorList>
    </citation>
    <scope>NUCLEOTIDE SEQUENCE</scope>
</reference>